<organism evidence="2 3">
    <name type="scientific">Mycolicibacterium senegalense</name>
    <dbReference type="NCBI Taxonomy" id="1796"/>
    <lineage>
        <taxon>Bacteria</taxon>
        <taxon>Bacillati</taxon>
        <taxon>Actinomycetota</taxon>
        <taxon>Actinomycetes</taxon>
        <taxon>Mycobacteriales</taxon>
        <taxon>Mycobacteriaceae</taxon>
        <taxon>Mycolicibacterium</taxon>
    </lineage>
</organism>
<sequence length="370" mass="37771">MQLSAAVDPLTRWGQVASSTATNIEGIAGHWLNNPLPLERQIAANLQTYANDVIAGLTNTLPYVQTWATSVMPQALETAFAQIQAGEPDVAASTISVAIGSVIFAAMPLSSLLGIPRYMVDHFGVAVKEVLSVQTMLTVITALNGALSRSINAIGVGARAALDASNAGDPLAALTSIANIPAEITDAILNSNSGLLNYRKSASGTVNGGIITQLLLKTPERIAAAIKLPTALTAAPMVETLPAESASMAEPVAIGQTTVDSSELANPESTPAELDATAEAHASSTDATDLSATDKLEASATKTPSAQRVKTSLRNAADKVGKDIKKLSTGIEKSVKKVSDNIAKAGKKKTAGGSASSASASDKAGTDSDD</sequence>
<name>A0A378SX05_9MYCO</name>
<feature type="compositionally biased region" description="Polar residues" evidence="1">
    <location>
        <begin position="258"/>
        <end position="269"/>
    </location>
</feature>
<proteinExistence type="predicted"/>
<feature type="compositionally biased region" description="Polar residues" evidence="1">
    <location>
        <begin position="282"/>
        <end position="291"/>
    </location>
</feature>
<evidence type="ECO:0000256" key="1">
    <source>
        <dbReference type="SAM" id="MobiDB-lite"/>
    </source>
</evidence>
<evidence type="ECO:0000313" key="2">
    <source>
        <dbReference type="EMBL" id="STZ52910.1"/>
    </source>
</evidence>
<dbReference type="RefSeq" id="WP_036392355.1">
    <property type="nucleotide sequence ID" value="NZ_CP081000.1"/>
</dbReference>
<feature type="region of interest" description="Disordered" evidence="1">
    <location>
        <begin position="258"/>
        <end position="370"/>
    </location>
</feature>
<feature type="compositionally biased region" description="Polar residues" evidence="1">
    <location>
        <begin position="300"/>
        <end position="314"/>
    </location>
</feature>
<accession>A0A378SX05</accession>
<feature type="compositionally biased region" description="Basic and acidic residues" evidence="1">
    <location>
        <begin position="316"/>
        <end position="326"/>
    </location>
</feature>
<feature type="compositionally biased region" description="Low complexity" evidence="1">
    <location>
        <begin position="351"/>
        <end position="363"/>
    </location>
</feature>
<dbReference type="Proteomes" id="UP000254945">
    <property type="component" value="Unassembled WGS sequence"/>
</dbReference>
<dbReference type="EMBL" id="UGQQ01000001">
    <property type="protein sequence ID" value="STZ52910.1"/>
    <property type="molecule type" value="Genomic_DNA"/>
</dbReference>
<reference evidence="2 3" key="1">
    <citation type="submission" date="2018-06" db="EMBL/GenBank/DDBJ databases">
        <authorList>
            <consortium name="Pathogen Informatics"/>
            <person name="Doyle S."/>
        </authorList>
    </citation>
    <scope>NUCLEOTIDE SEQUENCE [LARGE SCALE GENOMIC DNA]</scope>
    <source>
        <strain evidence="2 3">NCTC4524</strain>
    </source>
</reference>
<dbReference type="AlphaFoldDB" id="A0A378SX05"/>
<evidence type="ECO:0008006" key="4">
    <source>
        <dbReference type="Google" id="ProtNLM"/>
    </source>
</evidence>
<gene>
    <name evidence="2" type="ORF">NCTC4524_00520</name>
</gene>
<evidence type="ECO:0000313" key="3">
    <source>
        <dbReference type="Proteomes" id="UP000254945"/>
    </source>
</evidence>
<protein>
    <recommendedName>
        <fullName evidence="4">PE-PGRS family protein</fullName>
    </recommendedName>
</protein>